<accession>W2CYI8</accession>
<dbReference type="Pfam" id="PF11589">
    <property type="entry name" value="DUF3244"/>
    <property type="match status" value="1"/>
</dbReference>
<evidence type="ECO:0000313" key="2">
    <source>
        <dbReference type="Proteomes" id="UP000034980"/>
    </source>
</evidence>
<proteinExistence type="predicted"/>
<protein>
    <recommendedName>
        <fullName evidence="3">DUF3244 domain-containing protein</fullName>
    </recommendedName>
</protein>
<evidence type="ECO:0000313" key="1">
    <source>
        <dbReference type="EMBL" id="ETK12225.1"/>
    </source>
</evidence>
<reference evidence="1 2" key="1">
    <citation type="submission" date="2013-11" db="EMBL/GenBank/DDBJ databases">
        <title>Single cell genomics of uncultured Tannerella BU063 (oral taxon 286).</title>
        <authorList>
            <person name="Beall C.J."/>
            <person name="Campbell A.G."/>
            <person name="Griffen A.L."/>
            <person name="Podar M."/>
            <person name="Leys E.J."/>
        </authorList>
    </citation>
    <scope>NUCLEOTIDE SEQUENCE [LARGE SCALE GENOMIC DNA]</scope>
    <source>
        <strain evidence="1">Cell 8/11</strain>
    </source>
</reference>
<evidence type="ECO:0008006" key="3">
    <source>
        <dbReference type="Google" id="ProtNLM"/>
    </source>
</evidence>
<dbReference type="AlphaFoldDB" id="W2CYI8"/>
<dbReference type="Proteomes" id="UP000034980">
    <property type="component" value="Unassembled WGS sequence"/>
</dbReference>
<dbReference type="EMBL" id="AYYF01001327">
    <property type="protein sequence ID" value="ETK12225.1"/>
    <property type="molecule type" value="Genomic_DNA"/>
</dbReference>
<dbReference type="InterPro" id="IPR021638">
    <property type="entry name" value="DUF3244"/>
</dbReference>
<sequence length="147" mass="16324">MIFSLHLCDEIIQSQTIMLTRKIQKTSALVALLLAMALSPCFGKSITLTRASKKASAFLRSLEFITTINADYDEQSQKLTIDFDEDFGDVIVSIENEQGTKVYSRFFRATPRSTMSFSIQSISSGTYNLIITPVRSASVEGSFTVDD</sequence>
<comment type="caution">
    <text evidence="1">The sequence shown here is derived from an EMBL/GenBank/DDBJ whole genome shotgun (WGS) entry which is preliminary data.</text>
</comment>
<dbReference type="Gene3D" id="2.60.40.3080">
    <property type="match status" value="1"/>
</dbReference>
<name>W2CYI8_9BACT</name>
<gene>
    <name evidence="1" type="ORF">T235_11020</name>
</gene>
<organism evidence="1 2">
    <name type="scientific">Tannerella sp. oral taxon BU063 isolate Cell 8/11</name>
    <dbReference type="NCBI Taxonomy" id="1411915"/>
    <lineage>
        <taxon>Bacteria</taxon>
        <taxon>Pseudomonadati</taxon>
        <taxon>Bacteroidota</taxon>
        <taxon>Bacteroidia</taxon>
        <taxon>Bacteroidales</taxon>
        <taxon>Tannerellaceae</taxon>
        <taxon>Tannerella</taxon>
    </lineage>
</organism>